<reference evidence="3 4" key="1">
    <citation type="submission" date="2022-01" db="EMBL/GenBank/DDBJ databases">
        <authorList>
            <person name="Huang Y."/>
        </authorList>
    </citation>
    <scope>NUCLEOTIDE SEQUENCE [LARGE SCALE GENOMIC DNA]</scope>
    <source>
        <strain evidence="3 4">HY366</strain>
    </source>
</reference>
<proteinExistence type="predicted"/>
<evidence type="ECO:0000313" key="4">
    <source>
        <dbReference type="Proteomes" id="UP001200110"/>
    </source>
</evidence>
<dbReference type="Pfam" id="PF21531">
    <property type="entry name" value="Rv2175c_wHTH"/>
    <property type="match status" value="1"/>
</dbReference>
<dbReference type="EMBL" id="JAKKOR010000009">
    <property type="protein sequence ID" value="MCF8589305.1"/>
    <property type="molecule type" value="Genomic_DNA"/>
</dbReference>
<evidence type="ECO:0000313" key="3">
    <source>
        <dbReference type="EMBL" id="MCF8589305.1"/>
    </source>
</evidence>
<feature type="domain" description="DNA-binding protein Rv2175c wHTH" evidence="2">
    <location>
        <begin position="3"/>
        <end position="59"/>
    </location>
</feature>
<evidence type="ECO:0000259" key="1">
    <source>
        <dbReference type="Pfam" id="PF18367"/>
    </source>
</evidence>
<dbReference type="GO" id="GO:0003677">
    <property type="term" value="F:DNA binding"/>
    <property type="evidence" value="ECO:0007669"/>
    <property type="project" value="UniProtKB-KW"/>
</dbReference>
<name>A0ABS9IUR1_9ACTN</name>
<accession>A0ABS9IUR1</accession>
<dbReference type="InterPro" id="IPR041098">
    <property type="entry name" value="Rv2175c_C"/>
</dbReference>
<keyword evidence="3" id="KW-0238">DNA-binding</keyword>
<dbReference type="InterPro" id="IPR048576">
    <property type="entry name" value="Rv2175c_wHTH"/>
</dbReference>
<sequence>MGSLPLSIDILPDDAEVLSLDEAAERLRVSTNRVRTLIRDHNLLAASRGGQPVIPAAFFGPGGLAKHFEGLVTILLDGGYTRDDALAWLFEEQTDLGLRPADALHTHSAREVLRRAQAQAF</sequence>
<comment type="caution">
    <text evidence="3">The sequence shown here is derived from an EMBL/GenBank/DDBJ whole genome shotgun (WGS) entry which is preliminary data.</text>
</comment>
<feature type="domain" description="Rv2175c C-terminal" evidence="1">
    <location>
        <begin position="66"/>
        <end position="120"/>
    </location>
</feature>
<dbReference type="Pfam" id="PF18367">
    <property type="entry name" value="Rv2175c_C"/>
    <property type="match status" value="1"/>
</dbReference>
<dbReference type="RefSeq" id="WP_236998530.1">
    <property type="nucleotide sequence ID" value="NZ_JAKKOR010000009.1"/>
</dbReference>
<protein>
    <submittedName>
        <fullName evidence="3">DNA-binding protein</fullName>
    </submittedName>
</protein>
<dbReference type="Proteomes" id="UP001200110">
    <property type="component" value="Unassembled WGS sequence"/>
</dbReference>
<organism evidence="3 4">
    <name type="scientific">Gordonia liuliyuniae</name>
    <dbReference type="NCBI Taxonomy" id="2911517"/>
    <lineage>
        <taxon>Bacteria</taxon>
        <taxon>Bacillati</taxon>
        <taxon>Actinomycetota</taxon>
        <taxon>Actinomycetes</taxon>
        <taxon>Mycobacteriales</taxon>
        <taxon>Gordoniaceae</taxon>
        <taxon>Gordonia</taxon>
    </lineage>
</organism>
<evidence type="ECO:0000259" key="2">
    <source>
        <dbReference type="Pfam" id="PF21531"/>
    </source>
</evidence>
<gene>
    <name evidence="3" type="ORF">L5G33_12625</name>
</gene>
<keyword evidence="4" id="KW-1185">Reference proteome</keyword>